<feature type="region of interest" description="Disordered" evidence="1">
    <location>
        <begin position="326"/>
        <end position="345"/>
    </location>
</feature>
<gene>
    <name evidence="2" type="ORF">MCHLO_05546</name>
</gene>
<dbReference type="Proteomes" id="UP000815677">
    <property type="component" value="Unassembled WGS sequence"/>
</dbReference>
<reference evidence="2" key="1">
    <citation type="submission" date="2014-09" db="EMBL/GenBank/DDBJ databases">
        <title>Genome sequence of the luminous mushroom Mycena chlorophos for searching fungal bioluminescence genes.</title>
        <authorList>
            <person name="Tanaka Y."/>
            <person name="Kasuga D."/>
            <person name="Oba Y."/>
            <person name="Hase S."/>
            <person name="Sato K."/>
            <person name="Oba Y."/>
            <person name="Sakakibara Y."/>
        </authorList>
    </citation>
    <scope>NUCLEOTIDE SEQUENCE</scope>
</reference>
<sequence>MRNDLARPSPFEDRTVGGERVSRRSAERMNRNAPSRLRRRLLEGETLSHEEKRRYGDDVDPSLSTTTIHLHPSCVDQWRLAVRRAPSRQLLVGTYRAIRGFLRRKRSLAGDDDDQDDVGTNAIGLVVHTRDPQPHPHPNAPLNHTTSLIPHPVSSQSPRPHLVHRPLRSSAFFQMRAGLGRVREGSAYRPQAFSSRAGWGRAVSYCQTHAIAFHGRHLLVATDEVDVEGMKTDDVVPKRRRCRRATDRSSSNAMVHDAPSVSSPITATVVVFDLGSRRWPMHWRFPLSPLHRVHPPAAEGTAFGCMSRECWLGSTIRPQISPSSYQYTLQPRTSSSSSEISLPSLDGSSSVSKLESVRFWTCTSSQRGHGIRRRTASFSANLHNCTGRRRHASNQPEMTQTFTMPSIRPHPSSSASIKRIPQSSKAYRPPASASAFR</sequence>
<protein>
    <submittedName>
        <fullName evidence="2">Uncharacterized protein</fullName>
    </submittedName>
</protein>
<feature type="region of interest" description="Disordered" evidence="1">
    <location>
        <begin position="402"/>
        <end position="437"/>
    </location>
</feature>
<evidence type="ECO:0000313" key="2">
    <source>
        <dbReference type="EMBL" id="GAT48113.1"/>
    </source>
</evidence>
<organism evidence="2 3">
    <name type="scientific">Mycena chlorophos</name>
    <name type="common">Agaric fungus</name>
    <name type="synonym">Agaricus chlorophos</name>
    <dbReference type="NCBI Taxonomy" id="658473"/>
    <lineage>
        <taxon>Eukaryota</taxon>
        <taxon>Fungi</taxon>
        <taxon>Dikarya</taxon>
        <taxon>Basidiomycota</taxon>
        <taxon>Agaricomycotina</taxon>
        <taxon>Agaricomycetes</taxon>
        <taxon>Agaricomycetidae</taxon>
        <taxon>Agaricales</taxon>
        <taxon>Marasmiineae</taxon>
        <taxon>Mycenaceae</taxon>
        <taxon>Mycena</taxon>
    </lineage>
</organism>
<accession>A0ABQ0LAF9</accession>
<feature type="compositionally biased region" description="Low complexity" evidence="1">
    <location>
        <begin position="334"/>
        <end position="345"/>
    </location>
</feature>
<evidence type="ECO:0000256" key="1">
    <source>
        <dbReference type="SAM" id="MobiDB-lite"/>
    </source>
</evidence>
<evidence type="ECO:0000313" key="3">
    <source>
        <dbReference type="Proteomes" id="UP000815677"/>
    </source>
</evidence>
<name>A0ABQ0LAF9_MYCCL</name>
<proteinExistence type="predicted"/>
<keyword evidence="3" id="KW-1185">Reference proteome</keyword>
<feature type="region of interest" description="Disordered" evidence="1">
    <location>
        <begin position="1"/>
        <end position="35"/>
    </location>
</feature>
<feature type="compositionally biased region" description="Polar residues" evidence="1">
    <location>
        <begin position="411"/>
        <end position="425"/>
    </location>
</feature>
<feature type="compositionally biased region" description="Basic and acidic residues" evidence="1">
    <location>
        <begin position="1"/>
        <end position="30"/>
    </location>
</feature>
<dbReference type="EMBL" id="DF844271">
    <property type="protein sequence ID" value="GAT48113.1"/>
    <property type="molecule type" value="Genomic_DNA"/>
</dbReference>